<dbReference type="OrthoDB" id="9785408at2"/>
<dbReference type="AlphaFoldDB" id="A0A1M5XTN7"/>
<dbReference type="GO" id="GO:0016787">
    <property type="term" value="F:hydrolase activity"/>
    <property type="evidence" value="ECO:0007669"/>
    <property type="project" value="UniProtKB-KW"/>
</dbReference>
<feature type="transmembrane region" description="Helical" evidence="2">
    <location>
        <begin position="21"/>
        <end position="41"/>
    </location>
</feature>
<accession>A0A1M5XTN7</accession>
<dbReference type="Gene3D" id="3.40.50.1820">
    <property type="entry name" value="alpha/beta hydrolase"/>
    <property type="match status" value="1"/>
</dbReference>
<dbReference type="InterPro" id="IPR029058">
    <property type="entry name" value="AB_hydrolase_fold"/>
</dbReference>
<sequence length="322" mass="35327">MQVISAVHTKRRDDSGKTGSRICAALALTFILLALPVILVARETDWPKITVSRDGTPISYESYGVGLPALVLVHGWNCDARYWREQIASFAERHRVIALDLAGHGHSGSSRKTYSMKSFGEDVHAVMEAEGIGEAILIGHSMGGSVIVEAARLVPGRVLGLIGVDTLENIEYPLTEVELDAMVAPLEQDFVPGVRQFVSQMLSVQTDEPLREWILSDMAAAPSVVALSAIREMMTQYITGETARLFDDVRLPVVTVNGDLWPIDYEANRRHMQSFEAIVIEGADHFLMMNRPEAFNSALEEAIGILLDRTAEESSAPVDKAQ</sequence>
<evidence type="ECO:0000256" key="1">
    <source>
        <dbReference type="ARBA" id="ARBA00022801"/>
    </source>
</evidence>
<reference evidence="4 5" key="1">
    <citation type="submission" date="2016-11" db="EMBL/GenBank/DDBJ databases">
        <authorList>
            <person name="Jaros S."/>
            <person name="Januszkiewicz K."/>
            <person name="Wedrychowicz H."/>
        </authorList>
    </citation>
    <scope>NUCLEOTIDE SEQUENCE [LARGE SCALE GENOMIC DNA]</scope>
    <source>
        <strain evidence="4 5">DSM 9705</strain>
    </source>
</reference>
<dbReference type="PANTHER" id="PTHR43798:SF31">
    <property type="entry name" value="AB HYDROLASE SUPERFAMILY PROTEIN YCLE"/>
    <property type="match status" value="1"/>
</dbReference>
<keyword evidence="5" id="KW-1185">Reference proteome</keyword>
<evidence type="ECO:0000259" key="3">
    <source>
        <dbReference type="Pfam" id="PF00561"/>
    </source>
</evidence>
<dbReference type="InterPro" id="IPR000073">
    <property type="entry name" value="AB_hydrolase_1"/>
</dbReference>
<dbReference type="STRING" id="1121409.SAMN02745124_03317"/>
<feature type="domain" description="AB hydrolase-1" evidence="3">
    <location>
        <begin position="68"/>
        <end position="199"/>
    </location>
</feature>
<gene>
    <name evidence="4" type="ORF">SAMN02745124_03317</name>
</gene>
<keyword evidence="2" id="KW-1133">Transmembrane helix</keyword>
<organism evidence="4 5">
    <name type="scientific">Desulfofustis glycolicus DSM 9705</name>
    <dbReference type="NCBI Taxonomy" id="1121409"/>
    <lineage>
        <taxon>Bacteria</taxon>
        <taxon>Pseudomonadati</taxon>
        <taxon>Thermodesulfobacteriota</taxon>
        <taxon>Desulfobulbia</taxon>
        <taxon>Desulfobulbales</taxon>
        <taxon>Desulfocapsaceae</taxon>
        <taxon>Desulfofustis</taxon>
    </lineage>
</organism>
<dbReference type="GO" id="GO:0016020">
    <property type="term" value="C:membrane"/>
    <property type="evidence" value="ECO:0007669"/>
    <property type="project" value="TreeGrafter"/>
</dbReference>
<keyword evidence="1" id="KW-0378">Hydrolase</keyword>
<dbReference type="PRINTS" id="PR00111">
    <property type="entry name" value="ABHYDROLASE"/>
</dbReference>
<dbReference type="SUPFAM" id="SSF53474">
    <property type="entry name" value="alpha/beta-Hydrolases"/>
    <property type="match status" value="1"/>
</dbReference>
<dbReference type="Pfam" id="PF00561">
    <property type="entry name" value="Abhydrolase_1"/>
    <property type="match status" value="1"/>
</dbReference>
<dbReference type="Proteomes" id="UP000184139">
    <property type="component" value="Unassembled WGS sequence"/>
</dbReference>
<keyword evidence="2" id="KW-0472">Membrane</keyword>
<proteinExistence type="predicted"/>
<dbReference type="RefSeq" id="WP_073377721.1">
    <property type="nucleotide sequence ID" value="NZ_FQXS01000022.1"/>
</dbReference>
<evidence type="ECO:0000256" key="2">
    <source>
        <dbReference type="SAM" id="Phobius"/>
    </source>
</evidence>
<dbReference type="PANTHER" id="PTHR43798">
    <property type="entry name" value="MONOACYLGLYCEROL LIPASE"/>
    <property type="match status" value="1"/>
</dbReference>
<dbReference type="EMBL" id="FQXS01000022">
    <property type="protein sequence ID" value="SHI02613.1"/>
    <property type="molecule type" value="Genomic_DNA"/>
</dbReference>
<evidence type="ECO:0000313" key="5">
    <source>
        <dbReference type="Proteomes" id="UP000184139"/>
    </source>
</evidence>
<protein>
    <submittedName>
        <fullName evidence="4">Pimeloyl-ACP methyl ester carboxylesterase</fullName>
    </submittedName>
</protein>
<keyword evidence="2" id="KW-0812">Transmembrane</keyword>
<name>A0A1M5XTN7_9BACT</name>
<dbReference type="InterPro" id="IPR050266">
    <property type="entry name" value="AB_hydrolase_sf"/>
</dbReference>
<evidence type="ECO:0000313" key="4">
    <source>
        <dbReference type="EMBL" id="SHI02613.1"/>
    </source>
</evidence>